<gene>
    <name evidence="1" type="ORF">GCM10010365_56820</name>
</gene>
<reference evidence="1" key="2">
    <citation type="submission" date="2020-09" db="EMBL/GenBank/DDBJ databases">
        <authorList>
            <person name="Sun Q."/>
            <person name="Ohkuma M."/>
        </authorList>
    </citation>
    <scope>NUCLEOTIDE SEQUENCE</scope>
    <source>
        <strain evidence="1">JCM 4815</strain>
    </source>
</reference>
<name>A0A918URX3_9ACTN</name>
<proteinExistence type="predicted"/>
<protein>
    <submittedName>
        <fullName evidence="1">Uncharacterized protein</fullName>
    </submittedName>
</protein>
<dbReference type="AlphaFoldDB" id="A0A918URX3"/>
<sequence>MSRGWGRPGAEGPARYEGLERVKWARAGARVEWVRAMASAELAEAVRPFPMRWVRTLCIRMRWVRIRTAPVPWRGESGRRRGVPRR</sequence>
<organism evidence="1 2">
    <name type="scientific">Streptomyces poonensis</name>
    <dbReference type="NCBI Taxonomy" id="68255"/>
    <lineage>
        <taxon>Bacteria</taxon>
        <taxon>Bacillati</taxon>
        <taxon>Actinomycetota</taxon>
        <taxon>Actinomycetes</taxon>
        <taxon>Kitasatosporales</taxon>
        <taxon>Streptomycetaceae</taxon>
        <taxon>Streptomyces</taxon>
    </lineage>
</organism>
<comment type="caution">
    <text evidence="1">The sequence shown here is derived from an EMBL/GenBank/DDBJ whole genome shotgun (WGS) entry which is preliminary data.</text>
</comment>
<reference evidence="1" key="1">
    <citation type="journal article" date="2014" name="Int. J. Syst. Evol. Microbiol.">
        <title>Complete genome sequence of Corynebacterium casei LMG S-19264T (=DSM 44701T), isolated from a smear-ripened cheese.</title>
        <authorList>
            <consortium name="US DOE Joint Genome Institute (JGI-PGF)"/>
            <person name="Walter F."/>
            <person name="Albersmeier A."/>
            <person name="Kalinowski J."/>
            <person name="Ruckert C."/>
        </authorList>
    </citation>
    <scope>NUCLEOTIDE SEQUENCE</scope>
    <source>
        <strain evidence="1">JCM 4815</strain>
    </source>
</reference>
<evidence type="ECO:0000313" key="2">
    <source>
        <dbReference type="Proteomes" id="UP000622166"/>
    </source>
</evidence>
<evidence type="ECO:0000313" key="1">
    <source>
        <dbReference type="EMBL" id="GGZ29169.1"/>
    </source>
</evidence>
<keyword evidence="2" id="KW-1185">Reference proteome</keyword>
<dbReference type="Proteomes" id="UP000622166">
    <property type="component" value="Unassembled WGS sequence"/>
</dbReference>
<accession>A0A918URX3</accession>
<dbReference type="EMBL" id="BMVW01000014">
    <property type="protein sequence ID" value="GGZ29169.1"/>
    <property type="molecule type" value="Genomic_DNA"/>
</dbReference>